<dbReference type="PANTHER" id="PTHR13218">
    <property type="entry name" value="TRANSCRIPTION INITIATION FACTOR TFIID SUBUNIT 11-RELATED"/>
    <property type="match status" value="1"/>
</dbReference>
<feature type="domain" description="TAFII28-like protein" evidence="8">
    <location>
        <begin position="209"/>
        <end position="293"/>
    </location>
</feature>
<keyword evidence="9" id="KW-1185">Reference proteome</keyword>
<dbReference type="WBParaSite" id="PSAMB.scaffold2690size21796.g18765.t1">
    <property type="protein sequence ID" value="PSAMB.scaffold2690size21796.g18765.t1"/>
    <property type="gene ID" value="PSAMB.scaffold2690size21796.g18765"/>
</dbReference>
<dbReference type="Proteomes" id="UP000887566">
    <property type="component" value="Unplaced"/>
</dbReference>
<dbReference type="AlphaFoldDB" id="A0A914VX38"/>
<evidence type="ECO:0000259" key="8">
    <source>
        <dbReference type="Pfam" id="PF04719"/>
    </source>
</evidence>
<dbReference type="GO" id="GO:0046982">
    <property type="term" value="F:protein heterodimerization activity"/>
    <property type="evidence" value="ECO:0007669"/>
    <property type="project" value="InterPro"/>
</dbReference>
<evidence type="ECO:0000256" key="6">
    <source>
        <dbReference type="ARBA" id="ARBA00072882"/>
    </source>
</evidence>
<sequence>MDDLFGSALSDSSSDDEVASAASPKSSATSKEGSLRASMSTASAANASSSSSTSGTHNDAEKRRHGHHSNSKRKAGGAEGGEFPSGGLALKRPKLDVPDTSDFHEALNLLDDVGTFAVRPTASTSDKQKGHASSDVTSDDANDSESKEGTASKDRTSQLLLSPDAEALKSNRQYAEEEPSSSLSQDDTSGDPFARAKDEDELNRMKMQVLLSNFSQEQLNRYEMYRRSALPKSTIRRLIQQITGSTVGQNVVIAVAGIAKVFAGEVIEEALDVQEKMGETSDPLKPHHLQLAMDQLRRKGKLFPARGTRLNPFR</sequence>
<dbReference type="CDD" id="cd08048">
    <property type="entry name" value="HFD_TAF11"/>
    <property type="match status" value="1"/>
</dbReference>
<feature type="compositionally biased region" description="Low complexity" evidence="7">
    <location>
        <begin position="19"/>
        <end position="54"/>
    </location>
</feature>
<feature type="region of interest" description="Disordered" evidence="7">
    <location>
        <begin position="1"/>
        <end position="100"/>
    </location>
</feature>
<protein>
    <recommendedName>
        <fullName evidence="6">Transcription initiation factor TFIID subunit 11</fullName>
    </recommendedName>
</protein>
<feature type="region of interest" description="Disordered" evidence="7">
    <location>
        <begin position="120"/>
        <end position="195"/>
    </location>
</feature>
<evidence type="ECO:0000256" key="2">
    <source>
        <dbReference type="ARBA" id="ARBA00009788"/>
    </source>
</evidence>
<keyword evidence="3" id="KW-0805">Transcription regulation</keyword>
<reference evidence="10" key="1">
    <citation type="submission" date="2022-11" db="UniProtKB">
        <authorList>
            <consortium name="WormBaseParasite"/>
        </authorList>
    </citation>
    <scope>IDENTIFICATION</scope>
</reference>
<dbReference type="PANTHER" id="PTHR13218:SF8">
    <property type="entry name" value="TRANSCRIPTION INITIATION FACTOR TFIID SUBUNIT 11"/>
    <property type="match status" value="1"/>
</dbReference>
<organism evidence="9 10">
    <name type="scientific">Plectus sambesii</name>
    <dbReference type="NCBI Taxonomy" id="2011161"/>
    <lineage>
        <taxon>Eukaryota</taxon>
        <taxon>Metazoa</taxon>
        <taxon>Ecdysozoa</taxon>
        <taxon>Nematoda</taxon>
        <taxon>Chromadorea</taxon>
        <taxon>Plectida</taxon>
        <taxon>Plectina</taxon>
        <taxon>Plectoidea</taxon>
        <taxon>Plectidae</taxon>
        <taxon>Plectus</taxon>
    </lineage>
</organism>
<evidence type="ECO:0000313" key="10">
    <source>
        <dbReference type="WBParaSite" id="PSAMB.scaffold2690size21796.g18765.t1"/>
    </source>
</evidence>
<dbReference type="GO" id="GO:0016251">
    <property type="term" value="F:RNA polymerase II general transcription initiation factor activity"/>
    <property type="evidence" value="ECO:0007669"/>
    <property type="project" value="TreeGrafter"/>
</dbReference>
<dbReference type="Gene3D" id="1.10.20.10">
    <property type="entry name" value="Histone, subunit A"/>
    <property type="match status" value="1"/>
</dbReference>
<comment type="similarity">
    <text evidence="2">Belongs to the TAF11 family.</text>
</comment>
<keyword evidence="5" id="KW-0539">Nucleus</keyword>
<dbReference type="InterPro" id="IPR009072">
    <property type="entry name" value="Histone-fold"/>
</dbReference>
<evidence type="ECO:0000256" key="4">
    <source>
        <dbReference type="ARBA" id="ARBA00023163"/>
    </source>
</evidence>
<dbReference type="SUPFAM" id="SSF47113">
    <property type="entry name" value="Histone-fold"/>
    <property type="match status" value="1"/>
</dbReference>
<dbReference type="Pfam" id="PF04719">
    <property type="entry name" value="TAFII28"/>
    <property type="match status" value="1"/>
</dbReference>
<evidence type="ECO:0000256" key="3">
    <source>
        <dbReference type="ARBA" id="ARBA00023015"/>
    </source>
</evidence>
<dbReference type="FunFam" id="1.10.20.10:FF:000061">
    <property type="entry name" value="TFIID subunit"/>
    <property type="match status" value="1"/>
</dbReference>
<evidence type="ECO:0000256" key="5">
    <source>
        <dbReference type="ARBA" id="ARBA00023242"/>
    </source>
</evidence>
<keyword evidence="4" id="KW-0804">Transcription</keyword>
<dbReference type="GO" id="GO:0051123">
    <property type="term" value="P:RNA polymerase II preinitiation complex assembly"/>
    <property type="evidence" value="ECO:0007669"/>
    <property type="project" value="InterPro"/>
</dbReference>
<dbReference type="InterPro" id="IPR045127">
    <property type="entry name" value="TAF11-like"/>
</dbReference>
<evidence type="ECO:0000256" key="1">
    <source>
        <dbReference type="ARBA" id="ARBA00004123"/>
    </source>
</evidence>
<evidence type="ECO:0000313" key="9">
    <source>
        <dbReference type="Proteomes" id="UP000887566"/>
    </source>
</evidence>
<proteinExistence type="inferred from homology"/>
<dbReference type="InterPro" id="IPR006809">
    <property type="entry name" value="TAFII28_dom"/>
</dbReference>
<evidence type="ECO:0000256" key="7">
    <source>
        <dbReference type="SAM" id="MobiDB-lite"/>
    </source>
</evidence>
<comment type="subcellular location">
    <subcellularLocation>
        <location evidence="1">Nucleus</location>
    </subcellularLocation>
</comment>
<dbReference type="GO" id="GO:0005669">
    <property type="term" value="C:transcription factor TFIID complex"/>
    <property type="evidence" value="ECO:0007669"/>
    <property type="project" value="InterPro"/>
</dbReference>
<name>A0A914VX38_9BILA</name>
<accession>A0A914VX38</accession>
<feature type="compositionally biased region" description="Basic residues" evidence="7">
    <location>
        <begin position="63"/>
        <end position="75"/>
    </location>
</feature>
<feature type="compositionally biased region" description="Basic and acidic residues" evidence="7">
    <location>
        <begin position="144"/>
        <end position="156"/>
    </location>
</feature>